<keyword evidence="2" id="KW-1185">Reference proteome</keyword>
<feature type="non-terminal residue" evidence="1">
    <location>
        <position position="1"/>
    </location>
</feature>
<comment type="caution">
    <text evidence="1">The sequence shown here is derived from an EMBL/GenBank/DDBJ whole genome shotgun (WGS) entry which is preliminary data.</text>
</comment>
<dbReference type="Proteomes" id="UP000193411">
    <property type="component" value="Unassembled WGS sequence"/>
</dbReference>
<accession>A0A1Y2I1B2</accession>
<dbReference type="AlphaFoldDB" id="A0A1Y2I1B2"/>
<sequence>TCALRNLKKKKKRVWGRNGTLTYNLTNGERGNTRMGMNSLRVKGRRKQSKDKRTRWWGKETSKQLLDARTESPHLGLGPCGSGDRDWATRNPRIVDVRGNGTFGRGFVGGRERGNVNRADERVVRGRRPSCCCQRLLLLLRQGRRQLFCLALCLRCRPLFRHPLRMLRTLGSLQSCHLCLLLFPCGLKHHRPPTHEQLHGFVAHMRGPPPVPRVVRQLRLGDPMPAAGSEPLGAAPHRVIFVVGGQGRVGGRVGRVVDAGSVGVGVGDGNENRDHVDGRGNGSQWGHDVLIIDAGIVLVDVVGVHSNGDGGGRGSRDGCHG</sequence>
<name>A0A1Y2I1B2_9FUNG</name>
<protein>
    <submittedName>
        <fullName evidence="1">Uncharacterized protein</fullName>
    </submittedName>
</protein>
<proteinExistence type="predicted"/>
<evidence type="ECO:0000313" key="2">
    <source>
        <dbReference type="Proteomes" id="UP000193411"/>
    </source>
</evidence>
<reference evidence="1 2" key="1">
    <citation type="submission" date="2016-07" db="EMBL/GenBank/DDBJ databases">
        <title>Pervasive Adenine N6-methylation of Active Genes in Fungi.</title>
        <authorList>
            <consortium name="DOE Joint Genome Institute"/>
            <person name="Mondo S.J."/>
            <person name="Dannebaum R.O."/>
            <person name="Kuo R.C."/>
            <person name="Labutti K."/>
            <person name="Haridas S."/>
            <person name="Kuo A."/>
            <person name="Salamov A."/>
            <person name="Ahrendt S.R."/>
            <person name="Lipzen A."/>
            <person name="Sullivan W."/>
            <person name="Andreopoulos W.B."/>
            <person name="Clum A."/>
            <person name="Lindquist E."/>
            <person name="Daum C."/>
            <person name="Ramamoorthy G.K."/>
            <person name="Gryganskyi A."/>
            <person name="Culley D."/>
            <person name="Magnuson J.K."/>
            <person name="James T.Y."/>
            <person name="O'Malley M.A."/>
            <person name="Stajich J.E."/>
            <person name="Spatafora J.W."/>
            <person name="Visel A."/>
            <person name="Grigoriev I.V."/>
        </authorList>
    </citation>
    <scope>NUCLEOTIDE SEQUENCE [LARGE SCALE GENOMIC DNA]</scope>
    <source>
        <strain evidence="1 2">PL171</strain>
    </source>
</reference>
<gene>
    <name evidence="1" type="ORF">BCR44DRAFT_294564</name>
</gene>
<dbReference type="EMBL" id="MCFL01000003">
    <property type="protein sequence ID" value="ORZ40529.1"/>
    <property type="molecule type" value="Genomic_DNA"/>
</dbReference>
<evidence type="ECO:0000313" key="1">
    <source>
        <dbReference type="EMBL" id="ORZ40529.1"/>
    </source>
</evidence>
<organism evidence="1 2">
    <name type="scientific">Catenaria anguillulae PL171</name>
    <dbReference type="NCBI Taxonomy" id="765915"/>
    <lineage>
        <taxon>Eukaryota</taxon>
        <taxon>Fungi</taxon>
        <taxon>Fungi incertae sedis</taxon>
        <taxon>Blastocladiomycota</taxon>
        <taxon>Blastocladiomycetes</taxon>
        <taxon>Blastocladiales</taxon>
        <taxon>Catenariaceae</taxon>
        <taxon>Catenaria</taxon>
    </lineage>
</organism>